<feature type="coiled-coil region" evidence="1">
    <location>
        <begin position="96"/>
        <end position="123"/>
    </location>
</feature>
<dbReference type="CDD" id="cd11540">
    <property type="entry name" value="NTP-PPase_u3"/>
    <property type="match status" value="1"/>
</dbReference>
<reference evidence="2" key="1">
    <citation type="journal article" date="2021" name="Proc. Natl. Acad. Sci. U.S.A.">
        <title>A Catalog of Tens of Thousands of Viruses from Human Metagenomes Reveals Hidden Associations with Chronic Diseases.</title>
        <authorList>
            <person name="Tisza M.J."/>
            <person name="Buck C.B."/>
        </authorList>
    </citation>
    <scope>NUCLEOTIDE SEQUENCE</scope>
    <source>
        <strain evidence="2">Ct1ba2</strain>
    </source>
</reference>
<keyword evidence="1" id="KW-0175">Coiled coil</keyword>
<organism evidence="2">
    <name type="scientific">Myoviridae sp. ct1ba2</name>
    <dbReference type="NCBI Taxonomy" id="2827654"/>
    <lineage>
        <taxon>Viruses</taxon>
        <taxon>Duplodnaviria</taxon>
        <taxon>Heunggongvirae</taxon>
        <taxon>Uroviricota</taxon>
        <taxon>Caudoviricetes</taxon>
    </lineage>
</organism>
<accession>A0A8S5S748</accession>
<evidence type="ECO:0000313" key="2">
    <source>
        <dbReference type="EMBL" id="DAF46522.1"/>
    </source>
</evidence>
<sequence>MFYFDDYAIKELTKIAEKLNHIARQYKFGTEEFSFFVGLADKIEKPLRIRKDNKMIEEKGKSILELLKVNTLDGDFKTDKIDAEKIRCHGVDEEERKEKRMNFEELKTNVEEWADDKDLLHEENADKQFMKFIEEVFEFKTEFDNCVFFRKVCGFTEDEELMYLEDKSLAVNSKLEMGDIFVTLIVLCKQLGIDCVECLEMAYDKISKRKGKTINGLFVKEEDL</sequence>
<proteinExistence type="predicted"/>
<name>A0A8S5S748_9CAUD</name>
<dbReference type="EMBL" id="BK032540">
    <property type="protein sequence ID" value="DAF46522.1"/>
    <property type="molecule type" value="Genomic_DNA"/>
</dbReference>
<dbReference type="SUPFAM" id="SSF101386">
    <property type="entry name" value="all-alpha NTP pyrophosphatases"/>
    <property type="match status" value="1"/>
</dbReference>
<evidence type="ECO:0000256" key="1">
    <source>
        <dbReference type="SAM" id="Coils"/>
    </source>
</evidence>
<dbReference type="Gene3D" id="1.10.287.1080">
    <property type="entry name" value="MazG-like"/>
    <property type="match status" value="1"/>
</dbReference>
<protein>
    <submittedName>
        <fullName evidence="2">NTP-PPase-like protein</fullName>
    </submittedName>
</protein>